<dbReference type="InterPro" id="IPR001314">
    <property type="entry name" value="Peptidase_S1A"/>
</dbReference>
<dbReference type="GO" id="GO:0046872">
    <property type="term" value="F:metal ion binding"/>
    <property type="evidence" value="ECO:0007669"/>
    <property type="project" value="UniProtKB-KW"/>
</dbReference>
<sequence>MNTIFTAIAVLASLFLFFSKAESAQLLFEDCDIAGQYPKQQPGPWTALLHRSSDGEQSTVVCAGTLISKMFILTAAHCIKANHIVKVRLGQFGRLNKNEHPQDHSVSISLRFRYFDKDSKKNDIGLLQLTDPVVFKPYIRPICIDVHSNEAPTFNDFVGNAWKNYEVDYLAKELGTISIGIKPQLSCPELHNESQFCAGSLDELDTCDGLAGSALIRNNTGKIFQYGIATSDFMECGKAQQYTNVSMFYSWIDDIVTLFEHNNYRPKRSSFSDASNMRLVQ</sequence>
<evidence type="ECO:0000259" key="9">
    <source>
        <dbReference type="PROSITE" id="PS50240"/>
    </source>
</evidence>
<protein>
    <submittedName>
        <fullName evidence="12">Coagulation factor X</fullName>
    </submittedName>
</protein>
<proteinExistence type="inferred from homology"/>
<name>A0A6P4F4I8_DRORH</name>
<evidence type="ECO:0000256" key="7">
    <source>
        <dbReference type="ARBA" id="ARBA00024195"/>
    </source>
</evidence>
<evidence type="ECO:0000313" key="10">
    <source>
        <dbReference type="EnsemblMetazoa" id="XP_016985330.1"/>
    </source>
</evidence>
<dbReference type="InterPro" id="IPR001254">
    <property type="entry name" value="Trypsin_dom"/>
</dbReference>
<evidence type="ECO:0000256" key="1">
    <source>
        <dbReference type="ARBA" id="ARBA00022723"/>
    </source>
</evidence>
<feature type="chain" id="PRO_5028185168" evidence="8">
    <location>
        <begin position="24"/>
        <end position="281"/>
    </location>
</feature>
<keyword evidence="1" id="KW-0479">Metal-binding</keyword>
<evidence type="ECO:0000256" key="6">
    <source>
        <dbReference type="ARBA" id="ARBA00023180"/>
    </source>
</evidence>
<dbReference type="InterPro" id="IPR051487">
    <property type="entry name" value="Ser/Thr_Proteases_Immune/Dev"/>
</dbReference>
<evidence type="ECO:0000256" key="2">
    <source>
        <dbReference type="ARBA" id="ARBA00022729"/>
    </source>
</evidence>
<keyword evidence="4" id="KW-0865">Zymogen</keyword>
<feature type="domain" description="Peptidase S1" evidence="9">
    <location>
        <begin position="32"/>
        <end position="257"/>
    </location>
</feature>
<keyword evidence="6" id="KW-0325">Glycoprotein</keyword>
<dbReference type="GO" id="GO:0006508">
    <property type="term" value="P:proteolysis"/>
    <property type="evidence" value="ECO:0007669"/>
    <property type="project" value="InterPro"/>
</dbReference>
<gene>
    <name evidence="12" type="primary">LOC108048898</name>
    <name evidence="10" type="synonym">108048898</name>
</gene>
<dbReference type="OrthoDB" id="7865650at2759"/>
<dbReference type="InterPro" id="IPR009003">
    <property type="entry name" value="Peptidase_S1_PA"/>
</dbReference>
<dbReference type="PRINTS" id="PR00722">
    <property type="entry name" value="CHYMOTRYPSIN"/>
</dbReference>
<evidence type="ECO:0000256" key="3">
    <source>
        <dbReference type="ARBA" id="ARBA00022837"/>
    </source>
</evidence>
<dbReference type="PROSITE" id="PS00134">
    <property type="entry name" value="TRYPSIN_HIS"/>
    <property type="match status" value="1"/>
</dbReference>
<evidence type="ECO:0000313" key="12">
    <source>
        <dbReference type="RefSeq" id="XP_016985330.1"/>
    </source>
</evidence>
<dbReference type="PANTHER" id="PTHR24256">
    <property type="entry name" value="TRYPTASE-RELATED"/>
    <property type="match status" value="1"/>
</dbReference>
<comment type="similarity">
    <text evidence="7">Belongs to the peptidase S1 family. CLIP subfamily.</text>
</comment>
<dbReference type="SMART" id="SM00020">
    <property type="entry name" value="Tryp_SPc"/>
    <property type="match status" value="1"/>
</dbReference>
<dbReference type="InterPro" id="IPR043504">
    <property type="entry name" value="Peptidase_S1_PA_chymotrypsin"/>
</dbReference>
<dbReference type="SUPFAM" id="SSF50494">
    <property type="entry name" value="Trypsin-like serine proteases"/>
    <property type="match status" value="1"/>
</dbReference>
<dbReference type="GeneID" id="108048898"/>
<dbReference type="RefSeq" id="XP_016985330.1">
    <property type="nucleotide sequence ID" value="XM_017129841.1"/>
</dbReference>
<keyword evidence="2 8" id="KW-0732">Signal</keyword>
<evidence type="ECO:0000256" key="4">
    <source>
        <dbReference type="ARBA" id="ARBA00023145"/>
    </source>
</evidence>
<keyword evidence="3" id="KW-0106">Calcium</keyword>
<dbReference type="AlphaFoldDB" id="A0A6P4F4I8"/>
<evidence type="ECO:0000256" key="5">
    <source>
        <dbReference type="ARBA" id="ARBA00023157"/>
    </source>
</evidence>
<dbReference type="CDD" id="cd00190">
    <property type="entry name" value="Tryp_SPc"/>
    <property type="match status" value="1"/>
</dbReference>
<feature type="signal peptide" evidence="8">
    <location>
        <begin position="1"/>
        <end position="23"/>
    </location>
</feature>
<keyword evidence="5" id="KW-1015">Disulfide bond</keyword>
<dbReference type="InterPro" id="IPR018114">
    <property type="entry name" value="TRYPSIN_HIS"/>
</dbReference>
<dbReference type="GO" id="GO:0004252">
    <property type="term" value="F:serine-type endopeptidase activity"/>
    <property type="evidence" value="ECO:0007669"/>
    <property type="project" value="InterPro"/>
</dbReference>
<keyword evidence="11" id="KW-1185">Reference proteome</keyword>
<organism evidence="12">
    <name type="scientific">Drosophila rhopaloa</name>
    <name type="common">Fruit fly</name>
    <dbReference type="NCBI Taxonomy" id="1041015"/>
    <lineage>
        <taxon>Eukaryota</taxon>
        <taxon>Metazoa</taxon>
        <taxon>Ecdysozoa</taxon>
        <taxon>Arthropoda</taxon>
        <taxon>Hexapoda</taxon>
        <taxon>Insecta</taxon>
        <taxon>Pterygota</taxon>
        <taxon>Neoptera</taxon>
        <taxon>Endopterygota</taxon>
        <taxon>Diptera</taxon>
        <taxon>Brachycera</taxon>
        <taxon>Muscomorpha</taxon>
        <taxon>Ephydroidea</taxon>
        <taxon>Drosophilidae</taxon>
        <taxon>Drosophila</taxon>
        <taxon>Sophophora</taxon>
    </lineage>
</organism>
<evidence type="ECO:0000313" key="11">
    <source>
        <dbReference type="Proteomes" id="UP001652680"/>
    </source>
</evidence>
<reference evidence="12" key="2">
    <citation type="submission" date="2025-04" db="UniProtKB">
        <authorList>
            <consortium name="RefSeq"/>
        </authorList>
    </citation>
    <scope>IDENTIFICATION</scope>
</reference>
<accession>A0A6P4F4I8</accession>
<dbReference type="FunFam" id="2.40.10.10:FF:000028">
    <property type="entry name" value="Serine protease easter"/>
    <property type="match status" value="1"/>
</dbReference>
<dbReference type="Gene3D" id="2.40.10.10">
    <property type="entry name" value="Trypsin-like serine proteases"/>
    <property type="match status" value="1"/>
</dbReference>
<dbReference type="Pfam" id="PF00089">
    <property type="entry name" value="Trypsin"/>
    <property type="match status" value="1"/>
</dbReference>
<reference evidence="11" key="1">
    <citation type="journal article" date="2021" name="Elife">
        <title>Highly contiguous assemblies of 101 drosophilid genomes.</title>
        <authorList>
            <person name="Kim B.Y."/>
            <person name="Wang J.R."/>
            <person name="Miller D.E."/>
            <person name="Barmina O."/>
            <person name="Delaney E."/>
            <person name="Thompson A."/>
            <person name="Comeault A.A."/>
            <person name="Peede D."/>
            <person name="D'Agostino E.R."/>
            <person name="Pelaez J."/>
            <person name="Aguilar J.M."/>
            <person name="Haji D."/>
            <person name="Matsunaga T."/>
            <person name="Armstrong E.E."/>
            <person name="Zych M."/>
            <person name="Ogawa Y."/>
            <person name="Stamenkovic-Radak M."/>
            <person name="Jelic M."/>
            <person name="Veselinovic M.S."/>
            <person name="Tanaskovic M."/>
            <person name="Eric P."/>
            <person name="Gao J.J."/>
            <person name="Katoh T.K."/>
            <person name="Toda M.J."/>
            <person name="Watabe H."/>
            <person name="Watada M."/>
            <person name="Davis J.S."/>
            <person name="Moyle L.C."/>
            <person name="Manoli G."/>
            <person name="Bertolini E."/>
            <person name="Kostal V."/>
            <person name="Hawley R.S."/>
            <person name="Takahashi A."/>
            <person name="Jones C.D."/>
            <person name="Price D.K."/>
            <person name="Whiteman N."/>
            <person name="Kopp A."/>
            <person name="Matute D.R."/>
            <person name="Petrov D.A."/>
        </authorList>
    </citation>
    <scope>NUCLEOTIDE SEQUENCE [LARGE SCALE GENOMIC DNA]</scope>
</reference>
<evidence type="ECO:0000256" key="8">
    <source>
        <dbReference type="SAM" id="SignalP"/>
    </source>
</evidence>
<dbReference type="Proteomes" id="UP001652680">
    <property type="component" value="Unassembled WGS sequence"/>
</dbReference>
<reference evidence="10" key="3">
    <citation type="submission" date="2025-05" db="UniProtKB">
        <authorList>
            <consortium name="EnsemblMetazoa"/>
        </authorList>
    </citation>
    <scope>IDENTIFICATION</scope>
</reference>
<dbReference type="PROSITE" id="PS50240">
    <property type="entry name" value="TRYPSIN_DOM"/>
    <property type="match status" value="1"/>
</dbReference>
<dbReference type="EnsemblMetazoa" id="XM_017129841.1">
    <property type="protein sequence ID" value="XP_016985330.1"/>
    <property type="gene ID" value="LOC108048898"/>
</dbReference>